<protein>
    <submittedName>
        <fullName evidence="2">AMP-binding protein</fullName>
    </submittedName>
</protein>
<dbReference type="InterPro" id="IPR045851">
    <property type="entry name" value="AMP-bd_C_sf"/>
</dbReference>
<dbReference type="RefSeq" id="WP_312878012.1">
    <property type="nucleotide sequence ID" value="NZ_VSRL01000109.1"/>
</dbReference>
<name>A0ABX1FN03_9PSEU</name>
<comment type="caution">
    <text evidence="2">The sequence shown here is derived from an EMBL/GenBank/DDBJ whole genome shotgun (WGS) entry which is preliminary data.</text>
</comment>
<dbReference type="Gene3D" id="3.40.50.12780">
    <property type="entry name" value="N-terminal domain of ligase-like"/>
    <property type="match status" value="1"/>
</dbReference>
<dbReference type="InterPro" id="IPR025110">
    <property type="entry name" value="AMP-bd_C"/>
</dbReference>
<dbReference type="Gene3D" id="3.30.300.30">
    <property type="match status" value="1"/>
</dbReference>
<proteinExistence type="predicted"/>
<feature type="domain" description="AMP-binding enzyme C-terminal" evidence="1">
    <location>
        <begin position="45"/>
        <end position="108"/>
    </location>
</feature>
<dbReference type="PANTHER" id="PTHR45527:SF1">
    <property type="entry name" value="FATTY ACID SYNTHASE"/>
    <property type="match status" value="1"/>
</dbReference>
<evidence type="ECO:0000313" key="3">
    <source>
        <dbReference type="Proteomes" id="UP001515943"/>
    </source>
</evidence>
<gene>
    <name evidence="2" type="ORF">FXN61_26325</name>
</gene>
<dbReference type="EMBL" id="VSRL01000109">
    <property type="protein sequence ID" value="NKE60125.1"/>
    <property type="molecule type" value="Genomic_DNA"/>
</dbReference>
<dbReference type="InterPro" id="IPR042099">
    <property type="entry name" value="ANL_N_sf"/>
</dbReference>
<sequence>MFTGSGERLYRTGDRARWRADGTIEFLGRVDEQVKIRGYRVEPGEVEVVIGDHPGVRDVVVVARDGGPHGGKRLVAYVVAEGEDVSGSVLRAWLRERVPDYLVPSVFVAL</sequence>
<evidence type="ECO:0000313" key="2">
    <source>
        <dbReference type="EMBL" id="NKE60125.1"/>
    </source>
</evidence>
<reference evidence="2 3" key="1">
    <citation type="submission" date="2019-08" db="EMBL/GenBank/DDBJ databases">
        <title>Lentzea from Indian Himalayas.</title>
        <authorList>
            <person name="Mandal S."/>
            <person name="Mallick Gupta A."/>
            <person name="Maiti P.K."/>
            <person name="Sarkar J."/>
            <person name="Mandal S."/>
        </authorList>
    </citation>
    <scope>NUCLEOTIDE SEQUENCE [LARGE SCALE GENOMIC DNA]</scope>
    <source>
        <strain evidence="2 3">PSKA42</strain>
    </source>
</reference>
<feature type="non-terminal residue" evidence="2">
    <location>
        <position position="110"/>
    </location>
</feature>
<dbReference type="Pfam" id="PF13193">
    <property type="entry name" value="AMP-binding_C"/>
    <property type="match status" value="1"/>
</dbReference>
<accession>A0ABX1FN03</accession>
<dbReference type="Proteomes" id="UP001515943">
    <property type="component" value="Unassembled WGS sequence"/>
</dbReference>
<dbReference type="SUPFAM" id="SSF56801">
    <property type="entry name" value="Acetyl-CoA synthetase-like"/>
    <property type="match status" value="1"/>
</dbReference>
<keyword evidence="3" id="KW-1185">Reference proteome</keyword>
<dbReference type="PANTHER" id="PTHR45527">
    <property type="entry name" value="NONRIBOSOMAL PEPTIDE SYNTHETASE"/>
    <property type="match status" value="1"/>
</dbReference>
<organism evidence="2 3">
    <name type="scientific">Lentzea indica</name>
    <dbReference type="NCBI Taxonomy" id="2604800"/>
    <lineage>
        <taxon>Bacteria</taxon>
        <taxon>Bacillati</taxon>
        <taxon>Actinomycetota</taxon>
        <taxon>Actinomycetes</taxon>
        <taxon>Pseudonocardiales</taxon>
        <taxon>Pseudonocardiaceae</taxon>
        <taxon>Lentzea</taxon>
    </lineage>
</organism>
<evidence type="ECO:0000259" key="1">
    <source>
        <dbReference type="Pfam" id="PF13193"/>
    </source>
</evidence>